<feature type="non-terminal residue" evidence="1">
    <location>
        <position position="1"/>
    </location>
</feature>
<evidence type="ECO:0000313" key="1">
    <source>
        <dbReference type="EMBL" id="KAI2382068.1"/>
    </source>
</evidence>
<accession>A0ACB8UNB8</accession>
<comment type="caution">
    <text evidence="1">The sequence shown here is derived from an EMBL/GenBank/DDBJ whole genome shotgun (WGS) entry which is preliminary data.</text>
</comment>
<proteinExistence type="predicted"/>
<organism evidence="1">
    <name type="scientific">Ophidiomyces ophidiicola</name>
    <dbReference type="NCBI Taxonomy" id="1387563"/>
    <lineage>
        <taxon>Eukaryota</taxon>
        <taxon>Fungi</taxon>
        <taxon>Dikarya</taxon>
        <taxon>Ascomycota</taxon>
        <taxon>Pezizomycotina</taxon>
        <taxon>Eurotiomycetes</taxon>
        <taxon>Eurotiomycetidae</taxon>
        <taxon>Onygenales</taxon>
        <taxon>Onygenaceae</taxon>
        <taxon>Ophidiomyces</taxon>
    </lineage>
</organism>
<sequence length="299" mass="33878">IDESNIHHARRNIDRNGLQARIRLTRTRPEDPLIQLDAIPPSKMLDFTMCNPPFYESREELLASAKAKQRPPNSACTGADIEMVTAGGETAFVSRMIEESLKLYDKVQWYTSMLGKLSSVTTLVEQLVAAGNKNWAVTQFVQGSKTKRWAIAWSWKDLRPTMEVARNIPSIPKHLLPFPAEFILQPEFEPISLLIRKINDEMGSLRISWRWDQHACKGLGFAMENVWSRQARRKMHNLASQEQGSESVSVDETKAALGLAVYVRQTGIENVGITIRWIKGFDAVLFESFCGMFKRKIGG</sequence>
<dbReference type="EMBL" id="JALBCA010000146">
    <property type="protein sequence ID" value="KAI2382068.1"/>
    <property type="molecule type" value="Genomic_DNA"/>
</dbReference>
<protein>
    <submittedName>
        <fullName evidence="1">Uncharacterized protein</fullName>
    </submittedName>
</protein>
<reference evidence="1" key="1">
    <citation type="journal article" date="2022" name="bioRxiv">
        <title>Population genetic analysis of Ophidiomyces ophidiicola, the causative agent of snake fungal disease, indicates recent introductions to the USA.</title>
        <authorList>
            <person name="Ladner J.T."/>
            <person name="Palmer J.M."/>
            <person name="Ettinger C.L."/>
            <person name="Stajich J.E."/>
            <person name="Farrell T.M."/>
            <person name="Glorioso B.M."/>
            <person name="Lawson B."/>
            <person name="Price S.J."/>
            <person name="Stengle A.G."/>
            <person name="Grear D.A."/>
            <person name="Lorch J.M."/>
        </authorList>
    </citation>
    <scope>NUCLEOTIDE SEQUENCE</scope>
    <source>
        <strain evidence="1">NWHC 24266-5</strain>
    </source>
</reference>
<gene>
    <name evidence="1" type="ORF">LOY88_006331</name>
</gene>
<name>A0ACB8UNB8_9EURO</name>